<dbReference type="InterPro" id="IPR036942">
    <property type="entry name" value="Beta-barrel_TonB_sf"/>
</dbReference>
<dbReference type="SUPFAM" id="SSF56935">
    <property type="entry name" value="Porins"/>
    <property type="match status" value="1"/>
</dbReference>
<dbReference type="NCBIfam" id="TIGR04057">
    <property type="entry name" value="SusC_RagA_signa"/>
    <property type="match status" value="1"/>
</dbReference>
<comment type="subcellular location">
    <subcellularLocation>
        <location evidence="1 7">Cell outer membrane</location>
        <topology evidence="1 7">Multi-pass membrane protein</topology>
    </subcellularLocation>
</comment>
<evidence type="ECO:0000256" key="1">
    <source>
        <dbReference type="ARBA" id="ARBA00004571"/>
    </source>
</evidence>
<feature type="domain" description="TonB-dependent receptor plug" evidence="8">
    <location>
        <begin position="260"/>
        <end position="357"/>
    </location>
</feature>
<dbReference type="InterPro" id="IPR037066">
    <property type="entry name" value="Plug_dom_sf"/>
</dbReference>
<protein>
    <submittedName>
        <fullName evidence="9">SusC/RagA family TonB-linked outer membrane protein</fullName>
    </submittedName>
</protein>
<dbReference type="InterPro" id="IPR023997">
    <property type="entry name" value="TonB-dep_OMP_SusC/RagA_CS"/>
</dbReference>
<dbReference type="PROSITE" id="PS52016">
    <property type="entry name" value="TONB_DEPENDENT_REC_3"/>
    <property type="match status" value="1"/>
</dbReference>
<dbReference type="InterPro" id="IPR008969">
    <property type="entry name" value="CarboxyPept-like_regulatory"/>
</dbReference>
<evidence type="ECO:0000256" key="5">
    <source>
        <dbReference type="ARBA" id="ARBA00023136"/>
    </source>
</evidence>
<proteinExistence type="inferred from homology"/>
<name>A0A4R0NLA0_9SPHI</name>
<dbReference type="SUPFAM" id="SSF49464">
    <property type="entry name" value="Carboxypeptidase regulatory domain-like"/>
    <property type="match status" value="1"/>
</dbReference>
<dbReference type="Pfam" id="PF07715">
    <property type="entry name" value="Plug"/>
    <property type="match status" value="1"/>
</dbReference>
<dbReference type="OrthoDB" id="9768177at2"/>
<dbReference type="Proteomes" id="UP000293347">
    <property type="component" value="Unassembled WGS sequence"/>
</dbReference>
<keyword evidence="5 7" id="KW-0472">Membrane</keyword>
<evidence type="ECO:0000256" key="4">
    <source>
        <dbReference type="ARBA" id="ARBA00022692"/>
    </source>
</evidence>
<evidence type="ECO:0000256" key="6">
    <source>
        <dbReference type="ARBA" id="ARBA00023237"/>
    </source>
</evidence>
<dbReference type="EMBL" id="SJSL01000002">
    <property type="protein sequence ID" value="TCD00959.1"/>
    <property type="molecule type" value="Genomic_DNA"/>
</dbReference>
<sequence>MKFTAIPIAMPLAWPNVNQTLKIMKLTTLFIIIGFLQASATTVYSQVTLNEKHTPFEKVLEKIEKQTKYVFIYDETRLQLADIDVNVQNVSVQKALDACFKDLPVTYDIVGENIILKPAEPTFFERLKKAFEDPIQIKGIVTDSTGMPLSRATVFFIKKKNPVAVAPVNADGVAYAVGEISYVTSDNGLFFIDAEEGDEMGVSYVGYETYKFKVKKNMPFLNIILHSSTSELKEIVVQTGYQTLSKERATGSFSKPDMKKFAQRSGTMDVIGRLDGLIPGLTVSQDITMSSITRSSSRRALIRGSSSISLPTEPLYVVNGVIVSDFSSINIDDIEDITVLKDAAAAAIWGAQAANGVVVVVTKNGGKNQKIKVNYQGFVDFQGKPDLNYQRFLTSAQYIQAAKETFDPNAFPYNSLYYGTVAPHDQILYDENRNVITAAQANKSLDSLAGINNKQQILDLWYRNALTTNHSVSASGGSRYYSFFSSMGYTNSQSNTIGQTNNTYRLSLNQTFNPGDRFSFSLNTNLANNVSSNKNAITIGADAIPYQLFKDANGNNINMPYIYGYSPGLRVDYQQQSGIDLETYSPLDEINYAHSNNNNLSLNLVANTTLKLVKGLSYQGTYGYLRSPGESTNYDDHKTYSQRKQLVSLTMPGTGGSDPTYLIPATGGQFLSSNFVERSWTLRNQLVYSLSLRDGNDQLDLQGGQEARENFQRSRSTAVVGYDENLLTYSLLDYYSLSQGVPGTVTGYGYYSYPPYQTQEELNRFNSYFGLASYTLNHKYSVDASWRVDHSNLFGSDVSAQNKPVYSFGGKWNVGNEDFFKPVTWVNNLALRVTYGITGNSPLVGAASSFDVLYDPTSSYSPNLAGRSYVISSYANRKLSWEATHTTNIGVDFGLLGNRLSGTVEYYHKNTTDLIGRVNVDPFTGASSTTSNVGNLTNNGLNIGLNSINVSAGNFTWSTAVAFALNNNKLVSYSDPQPYMNSINYITYANYVLGYSVMPLFAFQYAGLDAMGDPQIKLADGTITKDPQKPTGDDLVYKGSIIPKFNGGFSNSFKYKSLELTGNMVYSFGAVMRRDVNQFYGGDRLTSSPQSFSGNVSEDFANRWKKAGDENITNIPRYVSDGYTNYSQRNTNYYTMADINVVSASYVKLRDVSLAYSLPENVTNLLKIESASLRFQVNNILLWKANKYGIDPEFQNFSYGYRNTRSGQHATTIALNVNF</sequence>
<reference evidence="9 10" key="1">
    <citation type="submission" date="2019-02" db="EMBL/GenBank/DDBJ databases">
        <title>Pedobacter sp. RP-1-14 sp. nov., isolated from Arctic soil.</title>
        <authorList>
            <person name="Dahal R.H."/>
        </authorList>
    </citation>
    <scope>NUCLEOTIDE SEQUENCE [LARGE SCALE GENOMIC DNA]</scope>
    <source>
        <strain evidence="9 10">RP-1-14</strain>
    </source>
</reference>
<evidence type="ECO:0000313" key="9">
    <source>
        <dbReference type="EMBL" id="TCD00959.1"/>
    </source>
</evidence>
<evidence type="ECO:0000256" key="2">
    <source>
        <dbReference type="ARBA" id="ARBA00022448"/>
    </source>
</evidence>
<dbReference type="RefSeq" id="WP_131595588.1">
    <property type="nucleotide sequence ID" value="NZ_SJSL01000002.1"/>
</dbReference>
<keyword evidence="4 7" id="KW-0812">Transmembrane</keyword>
<keyword evidence="2 7" id="KW-0813">Transport</keyword>
<evidence type="ECO:0000256" key="7">
    <source>
        <dbReference type="PROSITE-ProRule" id="PRU01360"/>
    </source>
</evidence>
<dbReference type="InterPro" id="IPR023996">
    <property type="entry name" value="TonB-dep_OMP_SusC/RagA"/>
</dbReference>
<keyword evidence="6 7" id="KW-0998">Cell outer membrane</keyword>
<organism evidence="9 10">
    <name type="scientific">Pedobacter psychroterrae</name>
    <dbReference type="NCBI Taxonomy" id="2530453"/>
    <lineage>
        <taxon>Bacteria</taxon>
        <taxon>Pseudomonadati</taxon>
        <taxon>Bacteroidota</taxon>
        <taxon>Sphingobacteriia</taxon>
        <taxon>Sphingobacteriales</taxon>
        <taxon>Sphingobacteriaceae</taxon>
        <taxon>Pedobacter</taxon>
    </lineage>
</organism>
<dbReference type="InterPro" id="IPR039426">
    <property type="entry name" value="TonB-dep_rcpt-like"/>
</dbReference>
<evidence type="ECO:0000313" key="10">
    <source>
        <dbReference type="Proteomes" id="UP000293347"/>
    </source>
</evidence>
<dbReference type="GO" id="GO:0009279">
    <property type="term" value="C:cell outer membrane"/>
    <property type="evidence" value="ECO:0007669"/>
    <property type="project" value="UniProtKB-SubCell"/>
</dbReference>
<keyword evidence="10" id="KW-1185">Reference proteome</keyword>
<dbReference type="NCBIfam" id="TIGR04056">
    <property type="entry name" value="OMP_RagA_SusC"/>
    <property type="match status" value="1"/>
</dbReference>
<evidence type="ECO:0000259" key="8">
    <source>
        <dbReference type="Pfam" id="PF07715"/>
    </source>
</evidence>
<comment type="caution">
    <text evidence="9">The sequence shown here is derived from an EMBL/GenBank/DDBJ whole genome shotgun (WGS) entry which is preliminary data.</text>
</comment>
<dbReference type="InterPro" id="IPR012910">
    <property type="entry name" value="Plug_dom"/>
</dbReference>
<comment type="similarity">
    <text evidence="7">Belongs to the TonB-dependent receptor family.</text>
</comment>
<keyword evidence="3 7" id="KW-1134">Transmembrane beta strand</keyword>
<evidence type="ECO:0000256" key="3">
    <source>
        <dbReference type="ARBA" id="ARBA00022452"/>
    </source>
</evidence>
<dbReference type="Gene3D" id="2.170.130.10">
    <property type="entry name" value="TonB-dependent receptor, plug domain"/>
    <property type="match status" value="1"/>
</dbReference>
<dbReference type="Gene3D" id="2.40.170.20">
    <property type="entry name" value="TonB-dependent receptor, beta-barrel domain"/>
    <property type="match status" value="1"/>
</dbReference>
<gene>
    <name evidence="9" type="ORF">EZ437_09300</name>
</gene>
<accession>A0A4R0NLA0</accession>
<dbReference type="AlphaFoldDB" id="A0A4R0NLA0"/>